<comment type="similarity">
    <text evidence="2">Belongs to the binding-protein-dependent transport system permease family. FecCD subfamily.</text>
</comment>
<dbReference type="AlphaFoldDB" id="U2YHD0"/>
<evidence type="ECO:0000256" key="7">
    <source>
        <dbReference type="ARBA" id="ARBA00023136"/>
    </source>
</evidence>
<feature type="transmembrane region" description="Helical" evidence="12">
    <location>
        <begin position="237"/>
        <end position="256"/>
    </location>
</feature>
<evidence type="ECO:0000313" key="14">
    <source>
        <dbReference type="Proteomes" id="UP000016986"/>
    </source>
</evidence>
<evidence type="ECO:0000256" key="8">
    <source>
        <dbReference type="ARBA" id="ARBA00053891"/>
    </source>
</evidence>
<comment type="subcellular location">
    <subcellularLocation>
        <location evidence="1">Cell membrane</location>
        <topology evidence="1">Multi-pass membrane protein</topology>
    </subcellularLocation>
</comment>
<feature type="transmembrane region" description="Helical" evidence="12">
    <location>
        <begin position="277"/>
        <end position="300"/>
    </location>
</feature>
<accession>U2YHD0</accession>
<dbReference type="Gene3D" id="1.10.3470.10">
    <property type="entry name" value="ABC transporter involved in vitamin B12 uptake, BtuC"/>
    <property type="match status" value="1"/>
</dbReference>
<protein>
    <recommendedName>
        <fullName evidence="10">Cobalamin import system permease protein BtuC</fullName>
    </recommendedName>
</protein>
<feature type="transmembrane region" description="Helical" evidence="12">
    <location>
        <begin position="364"/>
        <end position="382"/>
    </location>
</feature>
<evidence type="ECO:0000313" key="13">
    <source>
        <dbReference type="EMBL" id="GAD53871.1"/>
    </source>
</evidence>
<sequence length="419" mass="44148">MCWSRSWWCQSYSPHSCCSSRPSAHRWPTACHPPSSRARRRTLRRRPRGRRARRDSAFDSRFPVTACSISIYLLQVDLSPMPLGRLRVAAWTSALAALLVAVCTAGAALGTIHIPPRFVVASALNAAGIDTGVAVPDPYPFVVVHLRLPRIVLGAVVGAGLASAGTVMQGFFRNPMADPAIIGVSSGAAAGAVVVIAAGLALPFGLPAAAFCGALLAGFGVYAIATEGGRTPVATLLLAGVAVQTFLGAVVSFLLVRTDQHSLREAIVWLMGSLRDTYWHEVTLALPVVLAGIIVLLAYARDLNVLLLSEEDAHALGIEVERTKRVLLAVSAIVTAACVAYVGVIGFVGLVVPHVMRLLVGPDHRILLPTSALAGGVFLVAVDTFARLGAAGLPVGVVTAFVGAPFFLYLLRKREVHEL</sequence>
<dbReference type="InterPro" id="IPR000522">
    <property type="entry name" value="ABC_transptr_permease_BtuC"/>
</dbReference>
<dbReference type="InterPro" id="IPR037294">
    <property type="entry name" value="ABC_BtuC-like"/>
</dbReference>
<feature type="transmembrane region" description="Helical" evidence="12">
    <location>
        <begin position="180"/>
        <end position="201"/>
    </location>
</feature>
<feature type="compositionally biased region" description="Basic residues" evidence="11">
    <location>
        <begin position="37"/>
        <end position="53"/>
    </location>
</feature>
<dbReference type="GO" id="GO:0005886">
    <property type="term" value="C:plasma membrane"/>
    <property type="evidence" value="ECO:0007669"/>
    <property type="project" value="UniProtKB-SubCell"/>
</dbReference>
<proteinExistence type="inferred from homology"/>
<dbReference type="GO" id="GO:0022857">
    <property type="term" value="F:transmembrane transporter activity"/>
    <property type="evidence" value="ECO:0007669"/>
    <property type="project" value="InterPro"/>
</dbReference>
<keyword evidence="6 12" id="KW-1133">Transmembrane helix</keyword>
<dbReference type="CDD" id="cd06550">
    <property type="entry name" value="TM_ABC_iron-siderophores_like"/>
    <property type="match status" value="1"/>
</dbReference>
<feature type="transmembrane region" description="Helical" evidence="12">
    <location>
        <begin position="388"/>
        <end position="411"/>
    </location>
</feature>
<evidence type="ECO:0000256" key="2">
    <source>
        <dbReference type="ARBA" id="ARBA00007935"/>
    </source>
</evidence>
<keyword evidence="7 12" id="KW-0472">Membrane</keyword>
<dbReference type="SUPFAM" id="SSF81345">
    <property type="entry name" value="ABC transporter involved in vitamin B12 uptake, BtuC"/>
    <property type="match status" value="1"/>
</dbReference>
<evidence type="ECO:0000256" key="9">
    <source>
        <dbReference type="ARBA" id="ARBA00064420"/>
    </source>
</evidence>
<evidence type="ECO:0000256" key="5">
    <source>
        <dbReference type="ARBA" id="ARBA00022692"/>
    </source>
</evidence>
<reference evidence="13 14" key="1">
    <citation type="submission" date="2013-09" db="EMBL/GenBank/DDBJ databases">
        <title>Whole genome sequencing of Halarchaeum acidiphilum strain MH1-52-1.</title>
        <authorList>
            <person name="Shimane Y."/>
            <person name="Minegishi H."/>
            <person name="Nishi S."/>
            <person name="Echigo A."/>
            <person name="Shuto A."/>
            <person name="Konishi M."/>
            <person name="Ito T."/>
            <person name="Ohkuma M."/>
            <person name="Ohta Y."/>
            <person name="Nagano Y."/>
            <person name="Tsubouchi T."/>
            <person name="Mori K."/>
            <person name="Usui K."/>
            <person name="Kamekura M."/>
            <person name="Usami R."/>
            <person name="Takaki Y."/>
            <person name="Hatada Y."/>
        </authorList>
    </citation>
    <scope>NUCLEOTIDE SEQUENCE [LARGE SCALE GENOMIC DNA]</scope>
    <source>
        <strain evidence="13 14">JCM 16109</strain>
    </source>
</reference>
<feature type="transmembrane region" description="Helical" evidence="12">
    <location>
        <begin position="88"/>
        <end position="109"/>
    </location>
</feature>
<evidence type="ECO:0000256" key="10">
    <source>
        <dbReference type="ARBA" id="ARBA00071366"/>
    </source>
</evidence>
<gene>
    <name evidence="13" type="ORF">MBEHAL_2631</name>
</gene>
<evidence type="ECO:0000256" key="4">
    <source>
        <dbReference type="ARBA" id="ARBA00022475"/>
    </source>
</evidence>
<dbReference type="Pfam" id="PF01032">
    <property type="entry name" value="FecCD"/>
    <property type="match status" value="1"/>
</dbReference>
<evidence type="ECO:0000256" key="3">
    <source>
        <dbReference type="ARBA" id="ARBA00022448"/>
    </source>
</evidence>
<dbReference type="PANTHER" id="PTHR30472">
    <property type="entry name" value="FERRIC ENTEROBACTIN TRANSPORT SYSTEM PERMEASE PROTEIN"/>
    <property type="match status" value="1"/>
</dbReference>
<comment type="subunit">
    <text evidence="9">The complex is composed of two ATP-binding proteins (BtuD), two transmembrane proteins (BtuC) and a solute-binding protein (BtuF).</text>
</comment>
<evidence type="ECO:0000256" key="12">
    <source>
        <dbReference type="SAM" id="Phobius"/>
    </source>
</evidence>
<comment type="function">
    <text evidence="8">Required for corrinoid utilization. Probably part of the ABC transporter complex BtuCDF involved in cobalamin (vitamin B12) import. Probably involved in the translocation of the substrate across the membrane.</text>
</comment>
<dbReference type="FunFam" id="1.10.3470.10:FF:000001">
    <property type="entry name" value="Vitamin B12 ABC transporter permease BtuC"/>
    <property type="match status" value="1"/>
</dbReference>
<feature type="transmembrane region" description="Helical" evidence="12">
    <location>
        <begin position="208"/>
        <end position="225"/>
    </location>
</feature>
<evidence type="ECO:0000256" key="1">
    <source>
        <dbReference type="ARBA" id="ARBA00004651"/>
    </source>
</evidence>
<dbReference type="eggNOG" id="arCOG01007">
    <property type="taxonomic scope" value="Archaea"/>
</dbReference>
<organism evidence="13 14">
    <name type="scientific">Halarchaeum acidiphilum MH1-52-1</name>
    <dbReference type="NCBI Taxonomy" id="1261545"/>
    <lineage>
        <taxon>Archaea</taxon>
        <taxon>Methanobacteriati</taxon>
        <taxon>Methanobacteriota</taxon>
        <taxon>Stenosarchaea group</taxon>
        <taxon>Halobacteria</taxon>
        <taxon>Halobacteriales</taxon>
        <taxon>Halobacteriaceae</taxon>
    </lineage>
</organism>
<keyword evidence="3" id="KW-0813">Transport</keyword>
<feature type="region of interest" description="Disordered" evidence="11">
    <location>
        <begin position="29"/>
        <end position="54"/>
    </location>
</feature>
<keyword evidence="4" id="KW-1003">Cell membrane</keyword>
<dbReference type="PANTHER" id="PTHR30472:SF25">
    <property type="entry name" value="ABC TRANSPORTER PERMEASE PROTEIN MJ0876-RELATED"/>
    <property type="match status" value="1"/>
</dbReference>
<dbReference type="NCBIfam" id="NF007081">
    <property type="entry name" value="PRK09535.1"/>
    <property type="match status" value="1"/>
</dbReference>
<evidence type="ECO:0000256" key="6">
    <source>
        <dbReference type="ARBA" id="ARBA00022989"/>
    </source>
</evidence>
<dbReference type="EMBL" id="BATA01000119">
    <property type="protein sequence ID" value="GAD53871.1"/>
    <property type="molecule type" value="Genomic_DNA"/>
</dbReference>
<feature type="transmembrane region" description="Helical" evidence="12">
    <location>
        <begin position="151"/>
        <end position="168"/>
    </location>
</feature>
<keyword evidence="14" id="KW-1185">Reference proteome</keyword>
<evidence type="ECO:0000256" key="11">
    <source>
        <dbReference type="SAM" id="MobiDB-lite"/>
    </source>
</evidence>
<keyword evidence="5 12" id="KW-0812">Transmembrane</keyword>
<dbReference type="Proteomes" id="UP000016986">
    <property type="component" value="Unassembled WGS sequence"/>
</dbReference>
<comment type="caution">
    <text evidence="13">The sequence shown here is derived from an EMBL/GenBank/DDBJ whole genome shotgun (WGS) entry which is preliminary data.</text>
</comment>
<name>U2YHD0_9EURY</name>
<feature type="transmembrane region" description="Helical" evidence="12">
    <location>
        <begin position="326"/>
        <end position="352"/>
    </location>
</feature>